<dbReference type="EMBL" id="JADJOT010000010">
    <property type="protein sequence ID" value="MBK7955584.1"/>
    <property type="molecule type" value="Genomic_DNA"/>
</dbReference>
<evidence type="ECO:0000256" key="1">
    <source>
        <dbReference type="ARBA" id="ARBA00022636"/>
    </source>
</evidence>
<evidence type="ECO:0000256" key="3">
    <source>
        <dbReference type="ARBA" id="ARBA00023143"/>
    </source>
</evidence>
<dbReference type="Pfam" id="PF07238">
    <property type="entry name" value="PilZ"/>
    <property type="match status" value="1"/>
</dbReference>
<organism evidence="7 8">
    <name type="scientific">Candidatus Accumulibacter affinis</name>
    <dbReference type="NCBI Taxonomy" id="2954384"/>
    <lineage>
        <taxon>Bacteria</taxon>
        <taxon>Pseudomonadati</taxon>
        <taxon>Pseudomonadota</taxon>
        <taxon>Betaproteobacteria</taxon>
        <taxon>Candidatus Accumulibacter</taxon>
    </lineage>
</organism>
<dbReference type="InterPro" id="IPR012349">
    <property type="entry name" value="Split_barrel_FMN-bd"/>
</dbReference>
<dbReference type="Pfam" id="PF07317">
    <property type="entry name" value="PilZN"/>
    <property type="match status" value="1"/>
</dbReference>
<comment type="similarity">
    <text evidence="4">Belongs to the YcgR family.</text>
</comment>
<dbReference type="Gene3D" id="2.40.10.220">
    <property type="entry name" value="predicted glycosyltransferase like domains"/>
    <property type="match status" value="1"/>
</dbReference>
<evidence type="ECO:0000259" key="5">
    <source>
        <dbReference type="Pfam" id="PF07238"/>
    </source>
</evidence>
<evidence type="ECO:0000256" key="2">
    <source>
        <dbReference type="ARBA" id="ARBA00022741"/>
    </source>
</evidence>
<proteinExistence type="inferred from homology"/>
<feature type="domain" description="PilZ" evidence="5">
    <location>
        <begin position="136"/>
        <end position="253"/>
    </location>
</feature>
<sequence>MEDTDVEAQAEEAPTRFEIEDPGGYAQYLLHSPAEIAAVLRALVQRRALVSAYFNRGRSFLLTAVLELDVDAGELVLDCGREEETNRQALLAEQLLLTASVDKVKVQFKLGKLSETRQGGLPAFRAALPEELLRLQRREYFRLTTPVTRPVKFVSAIRRSDGSVLLVEASLLDISGGGIGLMAAPSLAALLQRGAVLPDCKVSLPDEGLLVAHLSVRNKLDVTTRGGSRYVRVGCQFMALPAARMSMVQRYITRVERERKARISGLS</sequence>
<keyword evidence="7" id="KW-0969">Cilium</keyword>
<keyword evidence="1 4" id="KW-0973">c-di-GMP</keyword>
<evidence type="ECO:0000259" key="6">
    <source>
        <dbReference type="Pfam" id="PF07317"/>
    </source>
</evidence>
<dbReference type="InterPro" id="IPR009875">
    <property type="entry name" value="PilZ_domain"/>
</dbReference>
<keyword evidence="7" id="KW-0282">Flagellum</keyword>
<evidence type="ECO:0000313" key="7">
    <source>
        <dbReference type="EMBL" id="MBK7955584.1"/>
    </source>
</evidence>
<dbReference type="GO" id="GO:0071973">
    <property type="term" value="P:bacterial-type flagellum-dependent cell motility"/>
    <property type="evidence" value="ECO:0007669"/>
    <property type="project" value="UniProtKB-UniRule"/>
</dbReference>
<dbReference type="AlphaFoldDB" id="A0A935TD75"/>
<dbReference type="HAMAP" id="MF_01457">
    <property type="entry name" value="YcgR"/>
    <property type="match status" value="1"/>
</dbReference>
<keyword evidence="7" id="KW-0966">Cell projection</keyword>
<dbReference type="GO" id="GO:0035438">
    <property type="term" value="F:cyclic-di-GMP binding"/>
    <property type="evidence" value="ECO:0007669"/>
    <property type="project" value="UniProtKB-UniRule"/>
</dbReference>
<comment type="subcellular location">
    <subcellularLocation>
        <location evidence="4">Bacterial flagellum basal body</location>
    </subcellularLocation>
</comment>
<dbReference type="GO" id="GO:0009425">
    <property type="term" value="C:bacterial-type flagellum basal body"/>
    <property type="evidence" value="ECO:0007669"/>
    <property type="project" value="UniProtKB-SubCell"/>
</dbReference>
<dbReference type="GO" id="GO:0071945">
    <property type="term" value="P:regulation of bacterial-type flagellum-dependent cell motility by regulation of motor speed"/>
    <property type="evidence" value="ECO:0007669"/>
    <property type="project" value="UniProtKB-UniRule"/>
</dbReference>
<dbReference type="InterPro" id="IPR009926">
    <property type="entry name" value="T3SS_YcgR_PilZN"/>
</dbReference>
<accession>A0A935TD75</accession>
<protein>
    <recommendedName>
        <fullName evidence="4">Flagellar brake protein YcgR</fullName>
    </recommendedName>
    <alternativeName>
        <fullName evidence="4">Cyclic di-GMP binding protein YcgR</fullName>
    </alternativeName>
</protein>
<comment type="caution">
    <text evidence="7">The sequence shown here is derived from an EMBL/GenBank/DDBJ whole genome shotgun (WGS) entry which is preliminary data.</text>
</comment>
<feature type="domain" description="Type III secretion system flagellar brake protein YcgR PilZN" evidence="6">
    <location>
        <begin position="28"/>
        <end position="134"/>
    </location>
</feature>
<evidence type="ECO:0000313" key="8">
    <source>
        <dbReference type="Proteomes" id="UP000706151"/>
    </source>
</evidence>
<comment type="subunit">
    <text evidence="4">Monomer. Interacts with the flagellar basal bodies.</text>
</comment>
<name>A0A935TD75_9PROT</name>
<keyword evidence="2 4" id="KW-0547">Nucleotide-binding</keyword>
<gene>
    <name evidence="4" type="primary">ycgR</name>
    <name evidence="7" type="ORF">IPK02_17420</name>
</gene>
<dbReference type="Proteomes" id="UP000706151">
    <property type="component" value="Unassembled WGS sequence"/>
</dbReference>
<comment type="function">
    <text evidence="4">Acts as a flagellar brake, regulating swimming and swarming in a bis-(3'-5') cyclic diguanylic acid (c-di-GMP)-dependent manner. Binds 1 c-di-GMP dimer per subunit. Increasing levels of c-di-GMP lead to decreased motility.</text>
</comment>
<keyword evidence="3 4" id="KW-0975">Bacterial flagellum</keyword>
<dbReference type="InterPro" id="IPR023787">
    <property type="entry name" value="T3SS_YcgR"/>
</dbReference>
<evidence type="ECO:0000256" key="4">
    <source>
        <dbReference type="HAMAP-Rule" id="MF_01457"/>
    </source>
</evidence>
<dbReference type="Gene3D" id="2.30.110.10">
    <property type="entry name" value="Electron Transport, Fmn-binding Protein, Chain A"/>
    <property type="match status" value="1"/>
</dbReference>
<reference evidence="7 8" key="1">
    <citation type="submission" date="2020-10" db="EMBL/GenBank/DDBJ databases">
        <title>Connecting structure to function with the recovery of over 1000 high-quality activated sludge metagenome-assembled genomes encoding full-length rRNA genes using long-read sequencing.</title>
        <authorList>
            <person name="Singleton C.M."/>
            <person name="Petriglieri F."/>
            <person name="Kristensen J.M."/>
            <person name="Kirkegaard R.H."/>
            <person name="Michaelsen T.Y."/>
            <person name="Andersen M.H."/>
            <person name="Karst S.M."/>
            <person name="Dueholm M.S."/>
            <person name="Nielsen P.H."/>
            <person name="Albertsen M."/>
        </authorList>
    </citation>
    <scope>NUCLEOTIDE SEQUENCE [LARGE SCALE GENOMIC DNA]</scope>
    <source>
        <strain evidence="7">Fred_18-Q3-R57-64_BAT3C.720</strain>
    </source>
</reference>